<sequence length="264" mass="29532">MLSFYARVLVLLLMGLLPMGVMAQTSTPSRTYTYLIYHKLAPGKTLQDALPVEREWRAINQAAVDEGKLIGWHMMVKQMTSNPNPAEYDYVSAIVSPTMSIGGASPAALAKLYGDSVQVRMADLQRRDRATAPVVKMEIWSTIENLFGPAFSPGKTPIAVVNFMRPYDAREIWQPEVEVMKRVEIDRIRKDGVGGWTFSSLMVPAGSEKGYRLATVQCLSDLSALVGLTPMPLSVHQTFETVRQEVFRFMEYTVRPTGPIDKKR</sequence>
<feature type="chain" id="PRO_5029478610" description="START domain-containing protein" evidence="1">
    <location>
        <begin position="24"/>
        <end position="264"/>
    </location>
</feature>
<dbReference type="Proteomes" id="UP000501128">
    <property type="component" value="Chromosome"/>
</dbReference>
<dbReference type="EMBL" id="CP051677">
    <property type="protein sequence ID" value="QJD79305.1"/>
    <property type="molecule type" value="Genomic_DNA"/>
</dbReference>
<organism evidence="2 3">
    <name type="scientific">Spirosoma rhododendri</name>
    <dbReference type="NCBI Taxonomy" id="2728024"/>
    <lineage>
        <taxon>Bacteria</taxon>
        <taxon>Pseudomonadati</taxon>
        <taxon>Bacteroidota</taxon>
        <taxon>Cytophagia</taxon>
        <taxon>Cytophagales</taxon>
        <taxon>Cytophagaceae</taxon>
        <taxon>Spirosoma</taxon>
    </lineage>
</organism>
<evidence type="ECO:0000313" key="2">
    <source>
        <dbReference type="EMBL" id="QJD79305.1"/>
    </source>
</evidence>
<gene>
    <name evidence="2" type="ORF">HH216_13455</name>
</gene>
<reference evidence="2 3" key="1">
    <citation type="submission" date="2020-04" db="EMBL/GenBank/DDBJ databases">
        <title>Genome sequencing of novel species.</title>
        <authorList>
            <person name="Heo J."/>
            <person name="Kim S.-J."/>
            <person name="Kim J.-S."/>
            <person name="Hong S.-B."/>
            <person name="Kwon S.-W."/>
        </authorList>
    </citation>
    <scope>NUCLEOTIDE SEQUENCE [LARGE SCALE GENOMIC DNA]</scope>
    <source>
        <strain evidence="2 3">CJU-R4</strain>
    </source>
</reference>
<keyword evidence="3" id="KW-1185">Reference proteome</keyword>
<dbReference type="AlphaFoldDB" id="A0A7L5DMF5"/>
<protein>
    <recommendedName>
        <fullName evidence="4">START domain-containing protein</fullName>
    </recommendedName>
</protein>
<feature type="signal peptide" evidence="1">
    <location>
        <begin position="1"/>
        <end position="23"/>
    </location>
</feature>
<evidence type="ECO:0000256" key="1">
    <source>
        <dbReference type="SAM" id="SignalP"/>
    </source>
</evidence>
<dbReference type="RefSeq" id="WP_169551271.1">
    <property type="nucleotide sequence ID" value="NZ_CP051677.1"/>
</dbReference>
<keyword evidence="1" id="KW-0732">Signal</keyword>
<name>A0A7L5DMF5_9BACT</name>
<dbReference type="KEGG" id="srho:HH216_13455"/>
<evidence type="ECO:0000313" key="3">
    <source>
        <dbReference type="Proteomes" id="UP000501128"/>
    </source>
</evidence>
<accession>A0A7L5DMF5</accession>
<proteinExistence type="predicted"/>
<evidence type="ECO:0008006" key="4">
    <source>
        <dbReference type="Google" id="ProtNLM"/>
    </source>
</evidence>